<dbReference type="GO" id="GO:0005576">
    <property type="term" value="C:extracellular region"/>
    <property type="evidence" value="ECO:0007669"/>
    <property type="project" value="UniProtKB-SubCell"/>
</dbReference>
<dbReference type="Pfam" id="PF07195">
    <property type="entry name" value="FliD_C"/>
    <property type="match status" value="1"/>
</dbReference>
<evidence type="ECO:0000256" key="2">
    <source>
        <dbReference type="ARBA" id="ARBA00011255"/>
    </source>
</evidence>
<dbReference type="InterPro" id="IPR010809">
    <property type="entry name" value="FliD_C"/>
</dbReference>
<evidence type="ECO:0000256" key="1">
    <source>
        <dbReference type="ARBA" id="ARBA00009764"/>
    </source>
</evidence>
<dbReference type="PANTHER" id="PTHR30288:SF0">
    <property type="entry name" value="FLAGELLAR HOOK-ASSOCIATED PROTEIN 2"/>
    <property type="match status" value="1"/>
</dbReference>
<protein>
    <recommendedName>
        <fullName evidence="5">Flagellar hook-associated protein 2</fullName>
        <shortName evidence="5">HAP2</shortName>
    </recommendedName>
    <alternativeName>
        <fullName evidence="5">Flagellar cap protein</fullName>
    </alternativeName>
</protein>
<dbReference type="AlphaFoldDB" id="A0A927H101"/>
<evidence type="ECO:0000256" key="3">
    <source>
        <dbReference type="ARBA" id="ARBA00023054"/>
    </source>
</evidence>
<dbReference type="PANTHER" id="PTHR30288">
    <property type="entry name" value="FLAGELLAR CAP/ASSEMBLY PROTEIN FLID"/>
    <property type="match status" value="1"/>
</dbReference>
<keyword evidence="8" id="KW-0966">Cell projection</keyword>
<dbReference type="InterPro" id="IPR040026">
    <property type="entry name" value="FliD"/>
</dbReference>
<evidence type="ECO:0000256" key="4">
    <source>
        <dbReference type="ARBA" id="ARBA00023143"/>
    </source>
</evidence>
<dbReference type="InterPro" id="IPR010810">
    <property type="entry name" value="Flagellin_hook_IN_motif"/>
</dbReference>
<comment type="function">
    <text evidence="5">Required for morphogenesis and for the elongation of the flagellar filament by facilitating polymerization of the flagellin monomers at the tip of growing filament. Forms a capping structure, which prevents flagellin subunits (transported through the central channel of the flagellum) from leaking out without polymerization at the distal end.</text>
</comment>
<feature type="domain" description="Flagellar hook-associated protein 2 N-terminal" evidence="6">
    <location>
        <begin position="9"/>
        <end position="107"/>
    </location>
</feature>
<comment type="subcellular location">
    <subcellularLocation>
        <location evidence="5">Secreted</location>
    </subcellularLocation>
    <subcellularLocation>
        <location evidence="5">Bacterial flagellum</location>
    </subcellularLocation>
</comment>
<organism evidence="8 9">
    <name type="scientific">Paenibacillus oceani</name>
    <dbReference type="NCBI Taxonomy" id="2772510"/>
    <lineage>
        <taxon>Bacteria</taxon>
        <taxon>Bacillati</taxon>
        <taxon>Bacillota</taxon>
        <taxon>Bacilli</taxon>
        <taxon>Bacillales</taxon>
        <taxon>Paenibacillaceae</taxon>
        <taxon>Paenibacillus</taxon>
    </lineage>
</organism>
<dbReference type="GO" id="GO:0009421">
    <property type="term" value="C:bacterial-type flagellum filament cap"/>
    <property type="evidence" value="ECO:0007669"/>
    <property type="project" value="InterPro"/>
</dbReference>
<dbReference type="GO" id="GO:0007155">
    <property type="term" value="P:cell adhesion"/>
    <property type="evidence" value="ECO:0007669"/>
    <property type="project" value="InterPro"/>
</dbReference>
<dbReference type="RefSeq" id="WP_190929269.1">
    <property type="nucleotide sequence ID" value="NZ_JACXJA010000021.1"/>
</dbReference>
<keyword evidence="8" id="KW-0969">Cilium</keyword>
<comment type="subunit">
    <text evidence="2 5">Homopentamer.</text>
</comment>
<evidence type="ECO:0000256" key="5">
    <source>
        <dbReference type="RuleBase" id="RU362066"/>
    </source>
</evidence>
<dbReference type="Pfam" id="PF02465">
    <property type="entry name" value="FliD_N"/>
    <property type="match status" value="1"/>
</dbReference>
<evidence type="ECO:0000259" key="7">
    <source>
        <dbReference type="Pfam" id="PF07195"/>
    </source>
</evidence>
<comment type="similarity">
    <text evidence="1 5">Belongs to the FliD family.</text>
</comment>
<dbReference type="InterPro" id="IPR003481">
    <property type="entry name" value="FliD_N"/>
</dbReference>
<dbReference type="GO" id="GO:0071973">
    <property type="term" value="P:bacterial-type flagellum-dependent cell motility"/>
    <property type="evidence" value="ECO:0007669"/>
    <property type="project" value="TreeGrafter"/>
</dbReference>
<name>A0A927H101_9BACL</name>
<dbReference type="Proteomes" id="UP000639396">
    <property type="component" value="Unassembled WGS sequence"/>
</dbReference>
<keyword evidence="5" id="KW-0964">Secreted</keyword>
<proteinExistence type="inferred from homology"/>
<evidence type="ECO:0000313" key="9">
    <source>
        <dbReference type="Proteomes" id="UP000639396"/>
    </source>
</evidence>
<keyword evidence="9" id="KW-1185">Reference proteome</keyword>
<dbReference type="GO" id="GO:0009424">
    <property type="term" value="C:bacterial-type flagellum hook"/>
    <property type="evidence" value="ECO:0007669"/>
    <property type="project" value="UniProtKB-UniRule"/>
</dbReference>
<keyword evidence="8" id="KW-0282">Flagellum</keyword>
<accession>A0A927H101</accession>
<dbReference type="Pfam" id="PF07196">
    <property type="entry name" value="Flagellin_IN"/>
    <property type="match status" value="1"/>
</dbReference>
<dbReference type="EMBL" id="JACXJA010000021">
    <property type="protein sequence ID" value="MBD2863642.1"/>
    <property type="molecule type" value="Genomic_DNA"/>
</dbReference>
<evidence type="ECO:0000259" key="6">
    <source>
        <dbReference type="Pfam" id="PF02465"/>
    </source>
</evidence>
<keyword evidence="4 5" id="KW-0975">Bacterial flagellum</keyword>
<evidence type="ECO:0000313" key="8">
    <source>
        <dbReference type="EMBL" id="MBD2863642.1"/>
    </source>
</evidence>
<gene>
    <name evidence="8" type="primary">fliD</name>
    <name evidence="8" type="ORF">IDH45_16745</name>
</gene>
<reference evidence="8" key="1">
    <citation type="submission" date="2020-09" db="EMBL/GenBank/DDBJ databases">
        <title>A novel bacterium of genus Paenibacillus, isolated from South China Sea.</title>
        <authorList>
            <person name="Huang H."/>
            <person name="Mo K."/>
            <person name="Hu Y."/>
        </authorList>
    </citation>
    <scope>NUCLEOTIDE SEQUENCE</scope>
    <source>
        <strain evidence="8">IB182363</strain>
    </source>
</reference>
<keyword evidence="3" id="KW-0175">Coiled coil</keyword>
<comment type="caution">
    <text evidence="8">The sequence shown here is derived from an EMBL/GenBank/DDBJ whole genome shotgun (WGS) entry which is preliminary data.</text>
</comment>
<sequence>MPLRVAGLSGFDVDNTVKELMKAQRVKYDALDQKRQTFEWSRDEYRDTNLKLTDYRNNKLFKFRLEGTFNKKEVTVSGDSEAVSAKATASTMNSNVTISVQKLATAASNFSDAEVAKKEFDRTKPLAEQKDNLLNGAPLQTTYKFKINGSEEIVIDTSKESLNDVIAKINQKTNVTAYYDESKRQLSFMAKQTGLVEGLNEGKIDFKDTEGKLLEEVMQIKPDNAKAANDAEVTINGLVTTRTSNTFAVNGIEITLKKAGGTEATIEPKTKVDEVVEAIKTFVTEYNDFLKQTQDKLSEKRNRDYLPLTDAQKETMSEKQIEQWEKLAKSGMLRNDSILANLVTDLRFAVTGTVDTGHSTIKSLASIGIDTGDYTEKGKLVIKDETKLRAAIENNLEAVQTLFTQPISEGEDGAKGGIANRMYARLKDGLDELIEKAGAPNTTSFDQSIVSTRLLEVNKQLDQMDKKLRTMEDNYYKKFAAMEAALNRYNSQSAYLANAFGTGKSQ</sequence>
<feature type="domain" description="Flagellar hook-associated protein 2 C-terminal" evidence="7">
    <location>
        <begin position="228"/>
        <end position="491"/>
    </location>
</feature>